<dbReference type="AlphaFoldDB" id="A0A4Q9DKU3"/>
<dbReference type="Gene3D" id="3.60.15.10">
    <property type="entry name" value="Ribonuclease Z/Hydroxyacylglutathione hydrolase-like"/>
    <property type="match status" value="1"/>
</dbReference>
<keyword evidence="5 9" id="KW-0472">Membrane</keyword>
<sequence length="855" mass="94562">MLQNRPLVAAGLLWTCGYAAAYWFPASWLNLYVSLGCGLLITVLWSLRHPLVYYVCSLLLVLAAAGYFHETELHNITSVPAEWAEREITAEGTIISPVEVDGDKASFTFKGFIRSDGQVADEEAGEERYQVNVKLLEKTEQAVAGSWQRGDTIQLQGTLRKPPQAANFGGFDYRDYLRKQRIHWLLQVKGSGQAEVTPPGGWSLIHVLRWNDAFRSYLASAAEKVFPASQSGFMKSMLIGLTDDMDPEQFRQFSKLGLSHILAISGLNVAIYVACCLWIMRRIGLTREKSLLFCMALLPLYILATGASPSIVRAGIMGMIALYAAYRHLLKDGLHSVMLAALLMLLWDPYYLFDVSFQLSFLVTIGLILGVPALNRLLPIRRTSLRDALSITVMSQLVSFPLSILYFNQLSLASLLANLLLVPVFSMAVMPAGTVALLIGTVWEQGGGWIGWAVGKLNDGIFIVVGWLSGWDGLQTIWPTPSLLWIVLYYTVFTLLMSGLLRSLALSQNDVIPVLGARNPILQWAVPVIAAVSFIMLLWGEYDQERWRQGGDVQFINVGQGDSILIRTPVTSARVLVDGGGTVTFRKPGDEWKERSDPYEVGRKLLVPLLKQRGVQRLDYVIMTHEDADHCGGLQAVLEEIPVTALLFNGTLKPGKMVEKLFETALQKDVKLIAVHAGQQLPLDNRTTLHFLYPQGRPDPSIGIEKNQNDKSVVFRMEMDGTQWLFTGDMEKTAEQELLASGAEAINNGGKPAETLSASPAGGSPAADFPAIDVLKVAHHGSKTSTTEAWLDAWKPKSAVISAGERNVYGHPHAQVVERLENRGIAVYRTDRNGEIQMKVEAGNIRYRVKREKPD</sequence>
<dbReference type="InterPro" id="IPR035681">
    <property type="entry name" value="ComA-like_MBL"/>
</dbReference>
<comment type="catalytic activity">
    <reaction evidence="6">
        <text>3',5'-cyclic CMP + H2O = CMP + H(+)</text>
        <dbReference type="Rhea" id="RHEA:72675"/>
        <dbReference type="ChEBI" id="CHEBI:15377"/>
        <dbReference type="ChEBI" id="CHEBI:15378"/>
        <dbReference type="ChEBI" id="CHEBI:58003"/>
        <dbReference type="ChEBI" id="CHEBI:60377"/>
    </reaction>
    <physiologicalReaction direction="left-to-right" evidence="6">
        <dbReference type="Rhea" id="RHEA:72676"/>
    </physiologicalReaction>
</comment>
<evidence type="ECO:0000313" key="12">
    <source>
        <dbReference type="Proteomes" id="UP000293142"/>
    </source>
</evidence>
<comment type="catalytic activity">
    <reaction evidence="8">
        <text>3',5'-cyclic UMP + H2O = UMP + H(+)</text>
        <dbReference type="Rhea" id="RHEA:70575"/>
        <dbReference type="ChEBI" id="CHEBI:15377"/>
        <dbReference type="ChEBI" id="CHEBI:15378"/>
        <dbReference type="ChEBI" id="CHEBI:57865"/>
        <dbReference type="ChEBI" id="CHEBI:184387"/>
    </reaction>
    <physiologicalReaction direction="left-to-right" evidence="8">
        <dbReference type="Rhea" id="RHEA:70576"/>
    </physiologicalReaction>
</comment>
<proteinExistence type="predicted"/>
<dbReference type="InterPro" id="IPR004477">
    <property type="entry name" value="ComEC_N"/>
</dbReference>
<name>A0A4Q9DKU3_9BACL</name>
<dbReference type="GO" id="GO:0030420">
    <property type="term" value="P:establishment of competence for transformation"/>
    <property type="evidence" value="ECO:0007669"/>
    <property type="project" value="InterPro"/>
</dbReference>
<protein>
    <submittedName>
        <fullName evidence="11">DNA internalization-related competence protein ComEC/Rec2</fullName>
    </submittedName>
</protein>
<evidence type="ECO:0000256" key="8">
    <source>
        <dbReference type="ARBA" id="ARBA00048505"/>
    </source>
</evidence>
<dbReference type="OrthoDB" id="9761531at2"/>
<feature type="transmembrane region" description="Helical" evidence="9">
    <location>
        <begin position="291"/>
        <end position="322"/>
    </location>
</feature>
<evidence type="ECO:0000313" key="11">
    <source>
        <dbReference type="EMBL" id="TBL75378.1"/>
    </source>
</evidence>
<dbReference type="InterPro" id="IPR004797">
    <property type="entry name" value="Competence_ComEC/Rec2"/>
</dbReference>
<evidence type="ECO:0000256" key="7">
    <source>
        <dbReference type="ARBA" id="ARBA00034301"/>
    </source>
</evidence>
<evidence type="ECO:0000256" key="9">
    <source>
        <dbReference type="SAM" id="Phobius"/>
    </source>
</evidence>
<dbReference type="Pfam" id="PF03772">
    <property type="entry name" value="Competence"/>
    <property type="match status" value="1"/>
</dbReference>
<dbReference type="Proteomes" id="UP000293142">
    <property type="component" value="Unassembled WGS sequence"/>
</dbReference>
<dbReference type="InterPro" id="IPR025405">
    <property type="entry name" value="DUF4131"/>
</dbReference>
<dbReference type="SMART" id="SM00849">
    <property type="entry name" value="Lactamase_B"/>
    <property type="match status" value="1"/>
</dbReference>
<keyword evidence="3 9" id="KW-0812">Transmembrane</keyword>
<dbReference type="PANTHER" id="PTHR30619">
    <property type="entry name" value="DNA INTERNALIZATION/COMPETENCE PROTEIN COMEC/REC2"/>
    <property type="match status" value="1"/>
</dbReference>
<keyword evidence="4 9" id="KW-1133">Transmembrane helix</keyword>
<dbReference type="NCBIfam" id="TIGR00361">
    <property type="entry name" value="ComEC_Rec2"/>
    <property type="match status" value="1"/>
</dbReference>
<feature type="transmembrane region" description="Helical" evidence="9">
    <location>
        <begin position="521"/>
        <end position="539"/>
    </location>
</feature>
<dbReference type="Pfam" id="PF00753">
    <property type="entry name" value="Lactamase_B"/>
    <property type="match status" value="1"/>
</dbReference>
<evidence type="ECO:0000256" key="2">
    <source>
        <dbReference type="ARBA" id="ARBA00022475"/>
    </source>
</evidence>
<accession>A0A4Q9DKU3</accession>
<dbReference type="EMBL" id="SIRE01000017">
    <property type="protein sequence ID" value="TBL75378.1"/>
    <property type="molecule type" value="Genomic_DNA"/>
</dbReference>
<feature type="transmembrane region" description="Helical" evidence="9">
    <location>
        <begin position="334"/>
        <end position="352"/>
    </location>
</feature>
<feature type="transmembrane region" description="Helical" evidence="9">
    <location>
        <begin position="449"/>
        <end position="471"/>
    </location>
</feature>
<dbReference type="InterPro" id="IPR052159">
    <property type="entry name" value="Competence_DNA_uptake"/>
</dbReference>
<dbReference type="GO" id="GO:0005886">
    <property type="term" value="C:plasma membrane"/>
    <property type="evidence" value="ECO:0007669"/>
    <property type="project" value="UniProtKB-SubCell"/>
</dbReference>
<dbReference type="PANTHER" id="PTHR30619:SF1">
    <property type="entry name" value="RECOMBINATION PROTEIN 2"/>
    <property type="match status" value="1"/>
</dbReference>
<dbReference type="InterPro" id="IPR001279">
    <property type="entry name" value="Metallo-B-lactamas"/>
</dbReference>
<feature type="transmembrane region" description="Helical" evidence="9">
    <location>
        <begin position="29"/>
        <end position="46"/>
    </location>
</feature>
<dbReference type="Pfam" id="PF13567">
    <property type="entry name" value="DUF4131"/>
    <property type="match status" value="1"/>
</dbReference>
<evidence type="ECO:0000259" key="10">
    <source>
        <dbReference type="SMART" id="SM00849"/>
    </source>
</evidence>
<dbReference type="SUPFAM" id="SSF56281">
    <property type="entry name" value="Metallo-hydrolase/oxidoreductase"/>
    <property type="match status" value="1"/>
</dbReference>
<feature type="transmembrane region" description="Helical" evidence="9">
    <location>
        <begin position="419"/>
        <end position="443"/>
    </location>
</feature>
<organism evidence="11 12">
    <name type="scientific">Paenibacillus thalictri</name>
    <dbReference type="NCBI Taxonomy" id="2527873"/>
    <lineage>
        <taxon>Bacteria</taxon>
        <taxon>Bacillati</taxon>
        <taxon>Bacillota</taxon>
        <taxon>Bacilli</taxon>
        <taxon>Bacillales</taxon>
        <taxon>Paenibacillaceae</taxon>
        <taxon>Paenibacillus</taxon>
    </lineage>
</organism>
<dbReference type="RefSeq" id="WP_131015868.1">
    <property type="nucleotide sequence ID" value="NZ_SIRE01000017.1"/>
</dbReference>
<feature type="transmembrane region" description="Helical" evidence="9">
    <location>
        <begin position="483"/>
        <end position="501"/>
    </location>
</feature>
<feature type="transmembrane region" description="Helical" evidence="9">
    <location>
        <begin position="51"/>
        <end position="68"/>
    </location>
</feature>
<keyword evidence="12" id="KW-1185">Reference proteome</keyword>
<dbReference type="CDD" id="cd07731">
    <property type="entry name" value="ComA-like_MBL-fold"/>
    <property type="match status" value="1"/>
</dbReference>
<evidence type="ECO:0000256" key="6">
    <source>
        <dbReference type="ARBA" id="ARBA00034221"/>
    </source>
</evidence>
<dbReference type="InterPro" id="IPR036866">
    <property type="entry name" value="RibonucZ/Hydroxyglut_hydro"/>
</dbReference>
<feature type="transmembrane region" description="Helical" evidence="9">
    <location>
        <begin position="257"/>
        <end position="279"/>
    </location>
</feature>
<evidence type="ECO:0000256" key="1">
    <source>
        <dbReference type="ARBA" id="ARBA00004651"/>
    </source>
</evidence>
<comment type="subcellular location">
    <subcellularLocation>
        <location evidence="1">Cell membrane</location>
        <topology evidence="1">Multi-pass membrane protein</topology>
    </subcellularLocation>
</comment>
<comment type="function">
    <text evidence="7">Counteracts the endogenous Pycsar antiviral defense system. Phosphodiesterase that enables metal-dependent hydrolysis of host cyclic nucleotide Pycsar defense signals such as cCMP and cUMP.</text>
</comment>
<keyword evidence="2" id="KW-1003">Cell membrane</keyword>
<evidence type="ECO:0000256" key="3">
    <source>
        <dbReference type="ARBA" id="ARBA00022692"/>
    </source>
</evidence>
<dbReference type="NCBIfam" id="TIGR00360">
    <property type="entry name" value="ComEC_N-term"/>
    <property type="match status" value="1"/>
</dbReference>
<comment type="caution">
    <text evidence="11">The sequence shown here is derived from an EMBL/GenBank/DDBJ whole genome shotgun (WGS) entry which is preliminary data.</text>
</comment>
<feature type="transmembrane region" description="Helical" evidence="9">
    <location>
        <begin position="359"/>
        <end position="377"/>
    </location>
</feature>
<evidence type="ECO:0000256" key="5">
    <source>
        <dbReference type="ARBA" id="ARBA00023136"/>
    </source>
</evidence>
<feature type="domain" description="Metallo-beta-lactamase" evidence="10">
    <location>
        <begin position="560"/>
        <end position="780"/>
    </location>
</feature>
<gene>
    <name evidence="11" type="ORF">EYB31_23545</name>
</gene>
<feature type="transmembrane region" description="Helical" evidence="9">
    <location>
        <begin position="389"/>
        <end position="407"/>
    </location>
</feature>
<reference evidence="11 12" key="1">
    <citation type="submission" date="2019-02" db="EMBL/GenBank/DDBJ databases">
        <title>Paenibacillus sp. nov., isolated from surface-sterilized tissue of Thalictrum simplex L.</title>
        <authorList>
            <person name="Tuo L."/>
        </authorList>
    </citation>
    <scope>NUCLEOTIDE SEQUENCE [LARGE SCALE GENOMIC DNA]</scope>
    <source>
        <strain evidence="11 12">N2SHLJ1</strain>
    </source>
</reference>
<evidence type="ECO:0000256" key="4">
    <source>
        <dbReference type="ARBA" id="ARBA00022989"/>
    </source>
</evidence>